<dbReference type="CDD" id="cd20070">
    <property type="entry name" value="5TM_YidC_Alb3"/>
    <property type="match status" value="1"/>
</dbReference>
<feature type="transmembrane region" description="Helical" evidence="10">
    <location>
        <begin position="177"/>
        <end position="195"/>
    </location>
</feature>
<dbReference type="RefSeq" id="WP_080024309.1">
    <property type="nucleotide sequence ID" value="NZ_LTAY01000111.1"/>
</dbReference>
<keyword evidence="3" id="KW-1003">Cell membrane</keyword>
<keyword evidence="5" id="KW-0653">Protein transport</keyword>
<keyword evidence="8" id="KW-0143">Chaperone</keyword>
<evidence type="ECO:0000256" key="1">
    <source>
        <dbReference type="ARBA" id="ARBA00004651"/>
    </source>
</evidence>
<sequence length="263" mass="29666">MQNFIQPVINVFVAIFDAIHNFIVSLGVTDKGLGYVLAVIILTVIIKTLVLPFSIKSVKSTRKMQEFQPMIKKVQEKYKGDPQKANMEVMKIYKENNISMTGGCLPMLIPLPILMALYWTFANPAIASQINGVSFLWIPNLNGHDPLYILPILSAIFTFIPSYMMTKSNPAGDASGMNMMPMNIGMAVMMGFISLRFQSLLVIYWVVSGIYQLIQTYFLNVRPLQKQKTAQAIEEKQKDASKDKFGLLESIDEANNKKKKKKK</sequence>
<dbReference type="PANTHER" id="PTHR12428:SF65">
    <property type="entry name" value="CYTOCHROME C OXIDASE ASSEMBLY PROTEIN COX18, MITOCHONDRIAL"/>
    <property type="match status" value="1"/>
</dbReference>
<dbReference type="GO" id="GO:0005886">
    <property type="term" value="C:plasma membrane"/>
    <property type="evidence" value="ECO:0007669"/>
    <property type="project" value="UniProtKB-SubCell"/>
</dbReference>
<dbReference type="GO" id="GO:0015031">
    <property type="term" value="P:protein transport"/>
    <property type="evidence" value="ECO:0007669"/>
    <property type="project" value="UniProtKB-KW"/>
</dbReference>
<evidence type="ECO:0000256" key="10">
    <source>
        <dbReference type="SAM" id="Phobius"/>
    </source>
</evidence>
<dbReference type="Pfam" id="PF02096">
    <property type="entry name" value="60KD_IMP"/>
    <property type="match status" value="1"/>
</dbReference>
<dbReference type="PANTHER" id="PTHR12428">
    <property type="entry name" value="OXA1"/>
    <property type="match status" value="1"/>
</dbReference>
<dbReference type="GO" id="GO:0051205">
    <property type="term" value="P:protein insertion into membrane"/>
    <property type="evidence" value="ECO:0007669"/>
    <property type="project" value="TreeGrafter"/>
</dbReference>
<feature type="transmembrane region" description="Helical" evidence="10">
    <location>
        <begin position="147"/>
        <end position="165"/>
    </location>
</feature>
<organism evidence="12 13">
    <name type="scientific">Clostridium thermobutyricum DSM 4928</name>
    <dbReference type="NCBI Taxonomy" id="1121339"/>
    <lineage>
        <taxon>Bacteria</taxon>
        <taxon>Bacillati</taxon>
        <taxon>Bacillota</taxon>
        <taxon>Clostridia</taxon>
        <taxon>Eubacteriales</taxon>
        <taxon>Clostridiaceae</taxon>
        <taxon>Clostridium</taxon>
    </lineage>
</organism>
<evidence type="ECO:0000256" key="2">
    <source>
        <dbReference type="ARBA" id="ARBA00022448"/>
    </source>
</evidence>
<gene>
    <name evidence="12" type="primary">yidC</name>
    <name evidence="12" type="ORF">CLTHE_32760</name>
</gene>
<dbReference type="InterPro" id="IPR047196">
    <property type="entry name" value="YidC_ALB_C"/>
</dbReference>
<name>A0A1V4SNC9_9CLOT</name>
<feature type="transmembrane region" description="Helical" evidence="10">
    <location>
        <begin position="34"/>
        <end position="55"/>
    </location>
</feature>
<evidence type="ECO:0000256" key="9">
    <source>
        <dbReference type="RuleBase" id="RU003945"/>
    </source>
</evidence>
<keyword evidence="4 9" id="KW-0812">Transmembrane</keyword>
<evidence type="ECO:0000313" key="12">
    <source>
        <dbReference type="EMBL" id="OPX44741.1"/>
    </source>
</evidence>
<dbReference type="GO" id="GO:0032977">
    <property type="term" value="F:membrane insertase activity"/>
    <property type="evidence" value="ECO:0007669"/>
    <property type="project" value="InterPro"/>
</dbReference>
<evidence type="ECO:0000256" key="6">
    <source>
        <dbReference type="ARBA" id="ARBA00022989"/>
    </source>
</evidence>
<reference evidence="12 13" key="1">
    <citation type="submission" date="2016-02" db="EMBL/GenBank/DDBJ databases">
        <title>Genome sequence of Clostridium thermobutyricum DSM 4928.</title>
        <authorList>
            <person name="Poehlein A."/>
            <person name="Daniel R."/>
        </authorList>
    </citation>
    <scope>NUCLEOTIDE SEQUENCE [LARGE SCALE GENOMIC DNA]</scope>
    <source>
        <strain evidence="12 13">DSM 4928</strain>
    </source>
</reference>
<keyword evidence="2" id="KW-0813">Transport</keyword>
<evidence type="ECO:0000259" key="11">
    <source>
        <dbReference type="Pfam" id="PF02096"/>
    </source>
</evidence>
<feature type="transmembrane region" description="Helical" evidence="10">
    <location>
        <begin position="201"/>
        <end position="219"/>
    </location>
</feature>
<keyword evidence="7 10" id="KW-0472">Membrane</keyword>
<evidence type="ECO:0000313" key="13">
    <source>
        <dbReference type="Proteomes" id="UP000191448"/>
    </source>
</evidence>
<evidence type="ECO:0000256" key="5">
    <source>
        <dbReference type="ARBA" id="ARBA00022927"/>
    </source>
</evidence>
<feature type="transmembrane region" description="Helical" evidence="10">
    <location>
        <begin position="100"/>
        <end position="121"/>
    </location>
</feature>
<dbReference type="InterPro" id="IPR028055">
    <property type="entry name" value="YidC/Oxa/ALB_C"/>
</dbReference>
<feature type="domain" description="Membrane insertase YidC/Oxa/ALB C-terminal" evidence="11">
    <location>
        <begin position="35"/>
        <end position="220"/>
    </location>
</feature>
<feature type="transmembrane region" description="Helical" evidence="10">
    <location>
        <begin position="7"/>
        <end position="28"/>
    </location>
</feature>
<dbReference type="EMBL" id="LTAY01000111">
    <property type="protein sequence ID" value="OPX44741.1"/>
    <property type="molecule type" value="Genomic_DNA"/>
</dbReference>
<evidence type="ECO:0000256" key="3">
    <source>
        <dbReference type="ARBA" id="ARBA00022475"/>
    </source>
</evidence>
<keyword evidence="6 10" id="KW-1133">Transmembrane helix</keyword>
<evidence type="ECO:0000256" key="4">
    <source>
        <dbReference type="ARBA" id="ARBA00022692"/>
    </source>
</evidence>
<dbReference type="AlphaFoldDB" id="A0A1V4SNC9"/>
<dbReference type="InterPro" id="IPR001708">
    <property type="entry name" value="YidC/ALB3/OXA1/COX18"/>
</dbReference>
<protein>
    <submittedName>
        <fullName evidence="12">Membrane protein insertase YidC</fullName>
    </submittedName>
</protein>
<evidence type="ECO:0000256" key="7">
    <source>
        <dbReference type="ARBA" id="ARBA00023136"/>
    </source>
</evidence>
<accession>A0A1V4SNC9</accession>
<proteinExistence type="inferred from homology"/>
<comment type="caution">
    <text evidence="12">The sequence shown here is derived from an EMBL/GenBank/DDBJ whole genome shotgun (WGS) entry which is preliminary data.</text>
</comment>
<dbReference type="Proteomes" id="UP000191448">
    <property type="component" value="Unassembled WGS sequence"/>
</dbReference>
<dbReference type="NCBIfam" id="TIGR03592">
    <property type="entry name" value="yidC_oxa1_cterm"/>
    <property type="match status" value="1"/>
</dbReference>
<comment type="subcellular location">
    <subcellularLocation>
        <location evidence="1">Cell membrane</location>
        <topology evidence="1">Multi-pass membrane protein</topology>
    </subcellularLocation>
    <subcellularLocation>
        <location evidence="9">Membrane</location>
        <topology evidence="9">Multi-pass membrane protein</topology>
    </subcellularLocation>
</comment>
<evidence type="ECO:0000256" key="8">
    <source>
        <dbReference type="ARBA" id="ARBA00023186"/>
    </source>
</evidence>
<dbReference type="PRINTS" id="PR00701">
    <property type="entry name" value="60KDINNERMP"/>
</dbReference>
<comment type="similarity">
    <text evidence="9">Belongs to the OXA1/ALB3/YidC family.</text>
</comment>
<dbReference type="OrthoDB" id="9780552at2"/>